<dbReference type="AlphaFoldDB" id="A0AAJ8BPP4"/>
<dbReference type="GeneID" id="84590589"/>
<name>A0AAJ8BPP4_ASPNG</name>
<organism evidence="1">
    <name type="scientific">Aspergillus niger</name>
    <dbReference type="NCBI Taxonomy" id="5061"/>
    <lineage>
        <taxon>Eukaryota</taxon>
        <taxon>Fungi</taxon>
        <taxon>Dikarya</taxon>
        <taxon>Ascomycota</taxon>
        <taxon>Pezizomycotina</taxon>
        <taxon>Eurotiomycetes</taxon>
        <taxon>Eurotiomycetidae</taxon>
        <taxon>Eurotiales</taxon>
        <taxon>Aspergillaceae</taxon>
        <taxon>Aspergillus</taxon>
        <taxon>Aspergillus subgen. Circumdati</taxon>
    </lineage>
</organism>
<evidence type="ECO:0000313" key="1">
    <source>
        <dbReference type="RefSeq" id="XP_059600151.1"/>
    </source>
</evidence>
<reference evidence="1" key="2">
    <citation type="submission" date="2025-08" db="UniProtKB">
        <authorList>
            <consortium name="RefSeq"/>
        </authorList>
    </citation>
    <scope>IDENTIFICATION</scope>
</reference>
<dbReference type="RefSeq" id="XP_059600151.1">
    <property type="nucleotide sequence ID" value="XM_059746839.1"/>
</dbReference>
<sequence>MNSLSLTRSYLLELTIGEHYARATQTVPLFAILGTDTDYETKHSYLILYLVNKVPRNCGGDQCSRLYDIVPLILFILLWGARPRVAKCKGQCITYAMQLGCGKFMSKQICAK</sequence>
<proteinExistence type="predicted"/>
<accession>A0AAJ8BPP4</accession>
<gene>
    <name evidence="1" type="ORF">An03g00110</name>
</gene>
<protein>
    <submittedName>
        <fullName evidence="1">Uncharacterized protein</fullName>
    </submittedName>
</protein>
<reference evidence="1" key="1">
    <citation type="submission" date="2025-02" db="EMBL/GenBank/DDBJ databases">
        <authorList>
            <consortium name="NCBI Genome Project"/>
        </authorList>
    </citation>
    <scope>NUCLEOTIDE SEQUENCE</scope>
</reference>
<dbReference type="KEGG" id="ang:An03g00110"/>
<dbReference type="VEuPathDB" id="FungiDB:An03g00110"/>